<keyword evidence="2 5" id="KW-0812">Transmembrane</keyword>
<evidence type="ECO:0000313" key="6">
    <source>
        <dbReference type="EMBL" id="UOO91479.1"/>
    </source>
</evidence>
<evidence type="ECO:0000256" key="3">
    <source>
        <dbReference type="ARBA" id="ARBA00022989"/>
    </source>
</evidence>
<evidence type="ECO:0000256" key="2">
    <source>
        <dbReference type="ARBA" id="ARBA00022692"/>
    </source>
</evidence>
<dbReference type="Gene3D" id="1.20.120.1630">
    <property type="match status" value="1"/>
</dbReference>
<comment type="subcellular location">
    <subcellularLocation>
        <location evidence="1">Endomembrane system</location>
        <topology evidence="1">Multi-pass membrane protein</topology>
    </subcellularLocation>
</comment>
<dbReference type="InterPro" id="IPR007318">
    <property type="entry name" value="Phopholipid_MeTrfase"/>
</dbReference>
<keyword evidence="7" id="KW-1185">Reference proteome</keyword>
<feature type="transmembrane region" description="Helical" evidence="5">
    <location>
        <begin position="53"/>
        <end position="86"/>
    </location>
</feature>
<accession>A0ABY4E6S3</accession>
<keyword evidence="4 5" id="KW-0472">Membrane</keyword>
<keyword evidence="3 5" id="KW-1133">Transmembrane helix</keyword>
<name>A0ABY4E6S3_VITST</name>
<dbReference type="PANTHER" id="PTHR12714:SF24">
    <property type="entry name" value="SLR1182 PROTEIN"/>
    <property type="match status" value="1"/>
</dbReference>
<dbReference type="PANTHER" id="PTHR12714">
    <property type="entry name" value="PROTEIN-S ISOPRENYLCYSTEINE O-METHYLTRANSFERASE"/>
    <property type="match status" value="1"/>
</dbReference>
<dbReference type="Pfam" id="PF04191">
    <property type="entry name" value="PEMT"/>
    <property type="match status" value="1"/>
</dbReference>
<organism evidence="6 7">
    <name type="scientific">Vitreoscilla stercoraria</name>
    <dbReference type="NCBI Taxonomy" id="61"/>
    <lineage>
        <taxon>Bacteria</taxon>
        <taxon>Pseudomonadati</taxon>
        <taxon>Pseudomonadota</taxon>
        <taxon>Betaproteobacteria</taxon>
        <taxon>Neisseriales</taxon>
        <taxon>Neisseriaceae</taxon>
        <taxon>Vitreoscilla</taxon>
    </lineage>
</organism>
<evidence type="ECO:0000256" key="1">
    <source>
        <dbReference type="ARBA" id="ARBA00004127"/>
    </source>
</evidence>
<protein>
    <submittedName>
        <fullName evidence="6">Isoprenylcysteine carboxylmethyltransferase family protein</fullName>
    </submittedName>
</protein>
<sequence>MMLCSLIAFMGLAFIAAGVIAFKRHQTTVNPWQPETSAHLVQTGIYRRTRNPMYVGFGLILLAWLVYLAHAFAILWLPFFIAYLTYFQILPEERFLNIKFQDAFQQYCQRVRRWL</sequence>
<dbReference type="EMBL" id="CP091512">
    <property type="protein sequence ID" value="UOO91479.1"/>
    <property type="molecule type" value="Genomic_DNA"/>
</dbReference>
<dbReference type="RefSeq" id="WP_169708877.1">
    <property type="nucleotide sequence ID" value="NZ_CP091512.1"/>
</dbReference>
<reference evidence="6" key="2">
    <citation type="journal article" date="2022" name="Res Sq">
        <title>Evolution of multicellular longitudinally dividing oral cavity symbionts (Neisseriaceae).</title>
        <authorList>
            <person name="Nyongesa S."/>
            <person name="Weber P."/>
            <person name="Bernet E."/>
            <person name="Pullido F."/>
            <person name="Nieckarz M."/>
            <person name="Delaby M."/>
            <person name="Nieves C."/>
            <person name="Viehboeck T."/>
            <person name="Krause N."/>
            <person name="Rivera-Millot A."/>
            <person name="Nakamura A."/>
            <person name="Vischer N."/>
            <person name="VanNieuwenhze M."/>
            <person name="Brun Y."/>
            <person name="Cava F."/>
            <person name="Bulgheresi S."/>
            <person name="Veyrier F."/>
        </authorList>
    </citation>
    <scope>NUCLEOTIDE SEQUENCE</scope>
    <source>
        <strain evidence="6">SAG 1488-6</strain>
    </source>
</reference>
<gene>
    <name evidence="6" type="ORF">LVJ81_07320</name>
</gene>
<evidence type="ECO:0000313" key="7">
    <source>
        <dbReference type="Proteomes" id="UP000832034"/>
    </source>
</evidence>
<proteinExistence type="predicted"/>
<reference evidence="6" key="1">
    <citation type="submission" date="2021-12" db="EMBL/GenBank/DDBJ databases">
        <authorList>
            <person name="Veyrier F.J."/>
        </authorList>
    </citation>
    <scope>NUCLEOTIDE SEQUENCE</scope>
    <source>
        <strain evidence="6">SAG 1488-6</strain>
    </source>
</reference>
<dbReference type="Proteomes" id="UP000832034">
    <property type="component" value="Chromosome"/>
</dbReference>
<evidence type="ECO:0000256" key="5">
    <source>
        <dbReference type="SAM" id="Phobius"/>
    </source>
</evidence>
<evidence type="ECO:0000256" key="4">
    <source>
        <dbReference type="ARBA" id="ARBA00023136"/>
    </source>
</evidence>